<evidence type="ECO:0000313" key="7">
    <source>
        <dbReference type="Proteomes" id="UP001174694"/>
    </source>
</evidence>
<dbReference type="AlphaFoldDB" id="A0AA38RGJ0"/>
<dbReference type="Proteomes" id="UP001174694">
    <property type="component" value="Unassembled WGS sequence"/>
</dbReference>
<evidence type="ECO:0000256" key="2">
    <source>
        <dbReference type="ARBA" id="ARBA00022630"/>
    </source>
</evidence>
<comment type="caution">
    <text evidence="6">The sequence shown here is derived from an EMBL/GenBank/DDBJ whole genome shotgun (WGS) entry which is preliminary data.</text>
</comment>
<dbReference type="PIRSF" id="PIRSF000332">
    <property type="entry name" value="FMO"/>
    <property type="match status" value="1"/>
</dbReference>
<keyword evidence="3" id="KW-0274">FAD</keyword>
<organism evidence="6 7">
    <name type="scientific">Pleurostoma richardsiae</name>
    <dbReference type="NCBI Taxonomy" id="41990"/>
    <lineage>
        <taxon>Eukaryota</taxon>
        <taxon>Fungi</taxon>
        <taxon>Dikarya</taxon>
        <taxon>Ascomycota</taxon>
        <taxon>Pezizomycotina</taxon>
        <taxon>Sordariomycetes</taxon>
        <taxon>Sordariomycetidae</taxon>
        <taxon>Calosphaeriales</taxon>
        <taxon>Pleurostomataceae</taxon>
        <taxon>Pleurostoma</taxon>
    </lineage>
</organism>
<evidence type="ECO:0000256" key="5">
    <source>
        <dbReference type="ARBA" id="ARBA00023002"/>
    </source>
</evidence>
<dbReference type="PANTHER" id="PTHR23023">
    <property type="entry name" value="DIMETHYLANILINE MONOOXYGENASE"/>
    <property type="match status" value="1"/>
</dbReference>
<keyword evidence="5" id="KW-0560">Oxidoreductase</keyword>
<reference evidence="6" key="1">
    <citation type="submission" date="2022-07" db="EMBL/GenBank/DDBJ databases">
        <title>Fungi with potential for degradation of polypropylene.</title>
        <authorList>
            <person name="Gostincar C."/>
        </authorList>
    </citation>
    <scope>NUCLEOTIDE SEQUENCE</scope>
    <source>
        <strain evidence="6">EXF-13308</strain>
    </source>
</reference>
<evidence type="ECO:0000313" key="6">
    <source>
        <dbReference type="EMBL" id="KAJ9145101.1"/>
    </source>
</evidence>
<dbReference type="GO" id="GO:0004499">
    <property type="term" value="F:N,N-dimethylaniline monooxygenase activity"/>
    <property type="evidence" value="ECO:0007669"/>
    <property type="project" value="InterPro"/>
</dbReference>
<dbReference type="GO" id="GO:0050661">
    <property type="term" value="F:NADP binding"/>
    <property type="evidence" value="ECO:0007669"/>
    <property type="project" value="InterPro"/>
</dbReference>
<dbReference type="Gene3D" id="3.50.50.60">
    <property type="entry name" value="FAD/NAD(P)-binding domain"/>
    <property type="match status" value="1"/>
</dbReference>
<dbReference type="EMBL" id="JANBVO010000015">
    <property type="protein sequence ID" value="KAJ9145101.1"/>
    <property type="molecule type" value="Genomic_DNA"/>
</dbReference>
<dbReference type="GO" id="GO:0050660">
    <property type="term" value="F:flavin adenine dinucleotide binding"/>
    <property type="evidence" value="ECO:0007669"/>
    <property type="project" value="InterPro"/>
</dbReference>
<proteinExistence type="inferred from homology"/>
<name>A0AA38RGJ0_9PEZI</name>
<dbReference type="InterPro" id="IPR036188">
    <property type="entry name" value="FAD/NAD-bd_sf"/>
</dbReference>
<dbReference type="InterPro" id="IPR020946">
    <property type="entry name" value="Flavin_mOase-like"/>
</dbReference>
<evidence type="ECO:0000256" key="3">
    <source>
        <dbReference type="ARBA" id="ARBA00022827"/>
    </source>
</evidence>
<keyword evidence="7" id="KW-1185">Reference proteome</keyword>
<keyword evidence="2" id="KW-0285">Flavoprotein</keyword>
<evidence type="ECO:0000256" key="4">
    <source>
        <dbReference type="ARBA" id="ARBA00022857"/>
    </source>
</evidence>
<dbReference type="InterPro" id="IPR050346">
    <property type="entry name" value="FMO-like"/>
</dbReference>
<dbReference type="PRINTS" id="PR00370">
    <property type="entry name" value="FMOXYGENASE"/>
</dbReference>
<dbReference type="Pfam" id="PF00743">
    <property type="entry name" value="FMO-like"/>
    <property type="match status" value="1"/>
</dbReference>
<sequence length="533" mass="59341">MDREIHNGQKVAVIGLGALGLVTLKNLSEEGFDVTGFDGNDYVGGLWRFSEENKTSVLPTTVTNISKERGCYTDFPFPDETPSLCPASEVEKYLESYTEHFKLGPRLRLGTLVTRVTRDEDRQKWVIHIAGRGSEDFDKVVLATGSNRQPHFPAIKGLESFSGVKIHSQAYKKPEVFKGKNVLVVGFGNTGADTAVSLAGVANKIYLSHRDGVLILPRTRRGRPVDHSLTARLLAAQAAMTGLFPKLAEWLFNKFAQKLQDSAFIIRPEWRISPAPSLKHSVPVVSDEIVPALEAGTVTSVPGISQVMGPQEVKFDDGSVAEIDVVILCTGYRADFTLLEERYDPTRNTTAQWTAAKGSRGKPLPRLYRNIFSLDHPDSLAFMGCVAFATPAFQLYDLASMALAQVWKGSSLLPPQAEMERAVDRHHAWLCDIAREGNVFPGLVDWTDWMPWADRTAGTAVDENLGWGWKGWKFWLTNFRFCNLLMTGVYSPHVYRVFDGKRKKWAGAREEIEKVNRLASRKREHLISSEGSA</sequence>
<dbReference type="SUPFAM" id="SSF51905">
    <property type="entry name" value="FAD/NAD(P)-binding domain"/>
    <property type="match status" value="2"/>
</dbReference>
<comment type="similarity">
    <text evidence="1">Belongs to the FMO family.</text>
</comment>
<protein>
    <submittedName>
        <fullName evidence="6">FAD/NAD(P)-binding domain-containing protein</fullName>
    </submittedName>
</protein>
<accession>A0AA38RGJ0</accession>
<evidence type="ECO:0000256" key="1">
    <source>
        <dbReference type="ARBA" id="ARBA00009183"/>
    </source>
</evidence>
<gene>
    <name evidence="6" type="ORF">NKR23_g5667</name>
</gene>
<dbReference type="InterPro" id="IPR000960">
    <property type="entry name" value="Flavin_mOase"/>
</dbReference>
<keyword evidence="4" id="KW-0521">NADP</keyword>